<evidence type="ECO:0000256" key="4">
    <source>
        <dbReference type="ARBA" id="ARBA00022989"/>
    </source>
</evidence>
<evidence type="ECO:0000256" key="7">
    <source>
        <dbReference type="RuleBase" id="RU079119"/>
    </source>
</evidence>
<feature type="transmembrane region" description="Helical" evidence="7">
    <location>
        <begin position="25"/>
        <end position="46"/>
    </location>
</feature>
<dbReference type="GO" id="GO:0019706">
    <property type="term" value="F:protein-cysteine S-palmitoyltransferase activity"/>
    <property type="evidence" value="ECO:0007669"/>
    <property type="project" value="UniProtKB-EC"/>
</dbReference>
<comment type="subcellular location">
    <subcellularLocation>
        <location evidence="1">Membrane</location>
        <topology evidence="1">Multi-pass membrane protein</topology>
    </subcellularLocation>
</comment>
<keyword evidence="6 7" id="KW-0012">Acyltransferase</keyword>
<feature type="transmembrane region" description="Helical" evidence="7">
    <location>
        <begin position="296"/>
        <end position="319"/>
    </location>
</feature>
<comment type="domain">
    <text evidence="7">The DHHC domain is required for palmitoyltransferase activity.</text>
</comment>
<evidence type="ECO:0000256" key="1">
    <source>
        <dbReference type="ARBA" id="ARBA00004141"/>
    </source>
</evidence>
<feature type="compositionally biased region" description="Polar residues" evidence="8">
    <location>
        <begin position="132"/>
        <end position="145"/>
    </location>
</feature>
<feature type="transmembrane region" description="Helical" evidence="7">
    <location>
        <begin position="66"/>
        <end position="85"/>
    </location>
</feature>
<feature type="compositionally biased region" description="Basic and acidic residues" evidence="8">
    <location>
        <begin position="160"/>
        <end position="177"/>
    </location>
</feature>
<evidence type="ECO:0000259" key="9">
    <source>
        <dbReference type="Pfam" id="PF01529"/>
    </source>
</evidence>
<dbReference type="InterPro" id="IPR039859">
    <property type="entry name" value="PFA4/ZDH16/20/ERF2-like"/>
</dbReference>
<feature type="transmembrane region" description="Helical" evidence="7">
    <location>
        <begin position="354"/>
        <end position="379"/>
    </location>
</feature>
<dbReference type="InterPro" id="IPR001594">
    <property type="entry name" value="Palmitoyltrfase_DHHC"/>
</dbReference>
<sequence length="448" mass="50815">MLKDTLEMLGLGGNLHLMPTARWQLVVANYSGVIYTVVVMASVTMLNLRYTCPAVYGENQCFWPSVYALVILAEIGVNLALFHYFNTRNQIAYWTVKSNAFLSHDHNKRNSDSGTAQSGSVHWHNDATLNRRSNGNCSISMPNNDDSPDDFGRISAAFQEETRLLPEESHDGERSEAGAESPHINRTKVLGELCPQQHAMNHYQHKSSTLLPTTDGRYRPDPRTPSPPLSPSPTPHPFYGSMDSQSGPGHTKFCVDCNKVTPKRCHHCPLCNICVLRKDHHCFLTGGCVGLANQRYFIVFLFWAAIGSIYGSMLNFAYLNAFVTPWYPTGWLYYIGPVAVIRWLLGYEQFFNMWLAVLFSMSVSSFFGALVFFVLQMFYTLQGYTMHDYHVSRLRDQLESDGDTYSERIALVFGKRWLVNFVIPQFWLCNQMTPGIARNVFMSISKDL</sequence>
<keyword evidence="4 7" id="KW-1133">Transmembrane helix</keyword>
<dbReference type="Pfam" id="PF01529">
    <property type="entry name" value="DHHC"/>
    <property type="match status" value="1"/>
</dbReference>
<protein>
    <recommendedName>
        <fullName evidence="7">Palmitoyltransferase</fullName>
        <ecNumber evidence="7">2.3.1.225</ecNumber>
    </recommendedName>
</protein>
<dbReference type="PANTHER" id="PTHR12246">
    <property type="entry name" value="PALMITOYLTRANSFERASE ZDHHC16"/>
    <property type="match status" value="1"/>
</dbReference>
<evidence type="ECO:0000256" key="6">
    <source>
        <dbReference type="ARBA" id="ARBA00023315"/>
    </source>
</evidence>
<keyword evidence="3 7" id="KW-0812">Transmembrane</keyword>
<feature type="region of interest" description="Disordered" evidence="8">
    <location>
        <begin position="132"/>
        <end position="186"/>
    </location>
</feature>
<dbReference type="EMBL" id="JAKKPZ010000421">
    <property type="protein sequence ID" value="KAI1695268.1"/>
    <property type="molecule type" value="Genomic_DNA"/>
</dbReference>
<keyword evidence="5 7" id="KW-0472">Membrane</keyword>
<dbReference type="Proteomes" id="UP001201812">
    <property type="component" value="Unassembled WGS sequence"/>
</dbReference>
<feature type="region of interest" description="Disordered" evidence="8">
    <location>
        <begin position="203"/>
        <end position="244"/>
    </location>
</feature>
<feature type="compositionally biased region" description="Pro residues" evidence="8">
    <location>
        <begin position="223"/>
        <end position="236"/>
    </location>
</feature>
<comment type="similarity">
    <text evidence="7">Belongs to the DHHC palmitoyltransferase family.</text>
</comment>
<dbReference type="EC" id="2.3.1.225" evidence="7"/>
<keyword evidence="2 7" id="KW-0808">Transferase</keyword>
<dbReference type="GO" id="GO:0016020">
    <property type="term" value="C:membrane"/>
    <property type="evidence" value="ECO:0007669"/>
    <property type="project" value="UniProtKB-SubCell"/>
</dbReference>
<feature type="domain" description="Palmitoyltransferase DHHC" evidence="9">
    <location>
        <begin position="250"/>
        <end position="390"/>
    </location>
</feature>
<evidence type="ECO:0000256" key="3">
    <source>
        <dbReference type="ARBA" id="ARBA00022692"/>
    </source>
</evidence>
<evidence type="ECO:0000313" key="10">
    <source>
        <dbReference type="EMBL" id="KAI1695268.1"/>
    </source>
</evidence>
<reference evidence="10" key="1">
    <citation type="submission" date="2022-01" db="EMBL/GenBank/DDBJ databases">
        <title>Genome Sequence Resource for Two Populations of Ditylenchus destructor, the Migratory Endoparasitic Phytonematode.</title>
        <authorList>
            <person name="Zhang H."/>
            <person name="Lin R."/>
            <person name="Xie B."/>
        </authorList>
    </citation>
    <scope>NUCLEOTIDE SEQUENCE</scope>
    <source>
        <strain evidence="10">BazhouSP</strain>
    </source>
</reference>
<accession>A0AAD4MJA6</accession>
<evidence type="ECO:0000256" key="8">
    <source>
        <dbReference type="SAM" id="MobiDB-lite"/>
    </source>
</evidence>
<evidence type="ECO:0000256" key="5">
    <source>
        <dbReference type="ARBA" id="ARBA00023136"/>
    </source>
</evidence>
<proteinExistence type="inferred from homology"/>
<evidence type="ECO:0000313" key="11">
    <source>
        <dbReference type="Proteomes" id="UP001201812"/>
    </source>
</evidence>
<dbReference type="AlphaFoldDB" id="A0AAD4MJA6"/>
<comment type="caution">
    <text evidence="10">The sequence shown here is derived from an EMBL/GenBank/DDBJ whole genome shotgun (WGS) entry which is preliminary data.</text>
</comment>
<evidence type="ECO:0000256" key="2">
    <source>
        <dbReference type="ARBA" id="ARBA00022679"/>
    </source>
</evidence>
<name>A0AAD4MJA6_9BILA</name>
<comment type="catalytic activity">
    <reaction evidence="7">
        <text>L-cysteinyl-[protein] + hexadecanoyl-CoA = S-hexadecanoyl-L-cysteinyl-[protein] + CoA</text>
        <dbReference type="Rhea" id="RHEA:36683"/>
        <dbReference type="Rhea" id="RHEA-COMP:10131"/>
        <dbReference type="Rhea" id="RHEA-COMP:11032"/>
        <dbReference type="ChEBI" id="CHEBI:29950"/>
        <dbReference type="ChEBI" id="CHEBI:57287"/>
        <dbReference type="ChEBI" id="CHEBI:57379"/>
        <dbReference type="ChEBI" id="CHEBI:74151"/>
        <dbReference type="EC" id="2.3.1.225"/>
    </reaction>
</comment>
<keyword evidence="11" id="KW-1185">Reference proteome</keyword>
<dbReference type="PROSITE" id="PS50216">
    <property type="entry name" value="DHHC"/>
    <property type="match status" value="1"/>
</dbReference>
<gene>
    <name evidence="10" type="ORF">DdX_19677</name>
</gene>
<feature type="transmembrane region" description="Helical" evidence="7">
    <location>
        <begin position="331"/>
        <end position="347"/>
    </location>
</feature>
<organism evidence="10 11">
    <name type="scientific">Ditylenchus destructor</name>
    <dbReference type="NCBI Taxonomy" id="166010"/>
    <lineage>
        <taxon>Eukaryota</taxon>
        <taxon>Metazoa</taxon>
        <taxon>Ecdysozoa</taxon>
        <taxon>Nematoda</taxon>
        <taxon>Chromadorea</taxon>
        <taxon>Rhabditida</taxon>
        <taxon>Tylenchina</taxon>
        <taxon>Tylenchomorpha</taxon>
        <taxon>Sphaerularioidea</taxon>
        <taxon>Anguinidae</taxon>
        <taxon>Anguininae</taxon>
        <taxon>Ditylenchus</taxon>
    </lineage>
</organism>